<protein>
    <submittedName>
        <fullName evidence="2">Metallophosphoesterase</fullName>
    </submittedName>
</protein>
<dbReference type="GO" id="GO:0016791">
    <property type="term" value="F:phosphatase activity"/>
    <property type="evidence" value="ECO:0007669"/>
    <property type="project" value="TreeGrafter"/>
</dbReference>
<reference evidence="2" key="2">
    <citation type="submission" date="2021-04" db="EMBL/GenBank/DDBJ databases">
        <authorList>
            <person name="Gilroy R."/>
        </authorList>
    </citation>
    <scope>NUCLEOTIDE SEQUENCE</scope>
    <source>
        <strain evidence="2">CHK186-1790</strain>
    </source>
</reference>
<dbReference type="Gene3D" id="3.60.21.10">
    <property type="match status" value="1"/>
</dbReference>
<dbReference type="GO" id="GO:0005737">
    <property type="term" value="C:cytoplasm"/>
    <property type="evidence" value="ECO:0007669"/>
    <property type="project" value="TreeGrafter"/>
</dbReference>
<evidence type="ECO:0000313" key="2">
    <source>
        <dbReference type="EMBL" id="HJC41793.1"/>
    </source>
</evidence>
<dbReference type="PANTHER" id="PTHR42850:SF4">
    <property type="entry name" value="ZINC-DEPENDENT ENDOPOLYPHOSPHATASE"/>
    <property type="match status" value="1"/>
</dbReference>
<organism evidence="2 3">
    <name type="scientific">Candidatus Intestinimonas pullistercoris</name>
    <dbReference type="NCBI Taxonomy" id="2838623"/>
    <lineage>
        <taxon>Bacteria</taxon>
        <taxon>Bacillati</taxon>
        <taxon>Bacillota</taxon>
        <taxon>Clostridia</taxon>
        <taxon>Eubacteriales</taxon>
        <taxon>Intestinimonas</taxon>
    </lineage>
</organism>
<proteinExistence type="predicted"/>
<dbReference type="EMBL" id="DWWJ01000180">
    <property type="protein sequence ID" value="HJC41793.1"/>
    <property type="molecule type" value="Genomic_DNA"/>
</dbReference>
<dbReference type="InterPro" id="IPR029052">
    <property type="entry name" value="Metallo-depent_PP-like"/>
</dbReference>
<dbReference type="Pfam" id="PF00149">
    <property type="entry name" value="Metallophos"/>
    <property type="match status" value="1"/>
</dbReference>
<comment type="caution">
    <text evidence="2">The sequence shown here is derived from an EMBL/GenBank/DDBJ whole genome shotgun (WGS) entry which is preliminary data.</text>
</comment>
<evidence type="ECO:0000259" key="1">
    <source>
        <dbReference type="Pfam" id="PF00149"/>
    </source>
</evidence>
<dbReference type="Proteomes" id="UP000823882">
    <property type="component" value="Unassembled WGS sequence"/>
</dbReference>
<name>A0A9D2P3N1_9FIRM</name>
<reference evidence="2" key="1">
    <citation type="journal article" date="2021" name="PeerJ">
        <title>Extensive microbial diversity within the chicken gut microbiome revealed by metagenomics and culture.</title>
        <authorList>
            <person name="Gilroy R."/>
            <person name="Ravi A."/>
            <person name="Getino M."/>
            <person name="Pursley I."/>
            <person name="Horton D.L."/>
            <person name="Alikhan N.F."/>
            <person name="Baker D."/>
            <person name="Gharbi K."/>
            <person name="Hall N."/>
            <person name="Watson M."/>
            <person name="Adriaenssens E.M."/>
            <person name="Foster-Nyarko E."/>
            <person name="Jarju S."/>
            <person name="Secka A."/>
            <person name="Antonio M."/>
            <person name="Oren A."/>
            <person name="Chaudhuri R.R."/>
            <person name="La Ragione R."/>
            <person name="Hildebrand F."/>
            <person name="Pallen M.J."/>
        </authorList>
    </citation>
    <scope>NUCLEOTIDE SEQUENCE</scope>
    <source>
        <strain evidence="2">CHK186-1790</strain>
    </source>
</reference>
<dbReference type="AlphaFoldDB" id="A0A9D2P3N1"/>
<evidence type="ECO:0000313" key="3">
    <source>
        <dbReference type="Proteomes" id="UP000823882"/>
    </source>
</evidence>
<sequence>MKAVVRAIDFPARGRLLAVSDVHGNLPWLKGLLERAAFSPEDALVLVGDLVEKGPESLATLRYVMELSRTHTVHALCGNCDNLAVDFVWGGSGLDRDFYRYYLQVWGERSLIVQMAREAGLPAESPEDLPALRSGLAERFAPELRFLRDLPTILTAPGYVFVHGGVPSYDHMEELDAWKCMKNDDFLGQGHAFPYYCVVGHWPVTLYRTGAPCCAPLIHRGRKIASIDGGCVLQADGQLNALVLPRSGEDFSWYSYDDCPVVRALDRQEAGPPPFTIRWSDHLVEVLEEGPEFSLCRHQTTGRELWVLTRYLRRQGDRTWCRDATDYRPPVQPGDLLSVVEETSRGLLVKKQGVTGWYTGRTERLRSLSKGIR</sequence>
<dbReference type="GO" id="GO:0008803">
    <property type="term" value="F:bis(5'-nucleosyl)-tetraphosphatase (symmetrical) activity"/>
    <property type="evidence" value="ECO:0007669"/>
    <property type="project" value="TreeGrafter"/>
</dbReference>
<dbReference type="InterPro" id="IPR004843">
    <property type="entry name" value="Calcineurin-like_PHP"/>
</dbReference>
<accession>A0A9D2P3N1</accession>
<gene>
    <name evidence="2" type="ORF">H9701_09635</name>
</gene>
<dbReference type="SUPFAM" id="SSF56300">
    <property type="entry name" value="Metallo-dependent phosphatases"/>
    <property type="match status" value="1"/>
</dbReference>
<dbReference type="PANTHER" id="PTHR42850">
    <property type="entry name" value="METALLOPHOSPHOESTERASE"/>
    <property type="match status" value="1"/>
</dbReference>
<dbReference type="InterPro" id="IPR050126">
    <property type="entry name" value="Ap4A_hydrolase"/>
</dbReference>
<dbReference type="GO" id="GO:0110154">
    <property type="term" value="P:RNA decapping"/>
    <property type="evidence" value="ECO:0007669"/>
    <property type="project" value="TreeGrafter"/>
</dbReference>
<feature type="domain" description="Calcineurin-like phosphoesterase" evidence="1">
    <location>
        <begin position="15"/>
        <end position="195"/>
    </location>
</feature>